<keyword evidence="2 5" id="KW-0690">Ribosome biogenesis</keyword>
<evidence type="ECO:0000256" key="2">
    <source>
        <dbReference type="ARBA" id="ARBA00022517"/>
    </source>
</evidence>
<protein>
    <recommendedName>
        <fullName evidence="5">Dual-action ribosomal maturation protein DarP</fullName>
    </recommendedName>
    <alternativeName>
        <fullName evidence="5">Large ribosomal subunit assembly factor DarP</fullName>
    </alternativeName>
</protein>
<organism evidence="7 8">
    <name type="scientific">Uliginosibacterium sediminicola</name>
    <dbReference type="NCBI Taxonomy" id="2024550"/>
    <lineage>
        <taxon>Bacteria</taxon>
        <taxon>Pseudomonadati</taxon>
        <taxon>Pseudomonadota</taxon>
        <taxon>Betaproteobacteria</taxon>
        <taxon>Rhodocyclales</taxon>
        <taxon>Zoogloeaceae</taxon>
        <taxon>Uliginosibacterium</taxon>
    </lineage>
</organism>
<proteinExistence type="inferred from homology"/>
<accession>A0ABU9Z378</accession>
<keyword evidence="4 5" id="KW-0694">RNA-binding</keyword>
<dbReference type="NCBIfam" id="NF003593">
    <property type="entry name" value="PRK05255.1-1"/>
    <property type="match status" value="1"/>
</dbReference>
<dbReference type="RefSeq" id="WP_345920983.1">
    <property type="nucleotide sequence ID" value="NZ_JBDIVE010000011.1"/>
</dbReference>
<dbReference type="PANTHER" id="PTHR38101:SF1">
    <property type="entry name" value="UPF0307 PROTEIN YJGA"/>
    <property type="match status" value="1"/>
</dbReference>
<comment type="caution">
    <text evidence="7">The sequence shown here is derived from an EMBL/GenBank/DDBJ whole genome shotgun (WGS) entry which is preliminary data.</text>
</comment>
<dbReference type="Pfam" id="PF04751">
    <property type="entry name" value="DarP"/>
    <property type="match status" value="1"/>
</dbReference>
<dbReference type="InterPro" id="IPR023153">
    <property type="entry name" value="DarP_sf"/>
</dbReference>
<comment type="subcellular location">
    <subcellularLocation>
        <location evidence="5">Cytoplasm</location>
    </subcellularLocation>
    <text evidence="5">Associates with late stage pre-50S ribosomal subunits.</text>
</comment>
<comment type="function">
    <text evidence="5">Member of a network of 50S ribosomal subunit biogenesis factors which assembles along the 30S-50S interface, preventing incorrect 23S rRNA structures from forming. Promotes peptidyl transferase center (PTC) maturation.</text>
</comment>
<dbReference type="InterPro" id="IPR006839">
    <property type="entry name" value="DarP"/>
</dbReference>
<evidence type="ECO:0000313" key="8">
    <source>
        <dbReference type="Proteomes" id="UP001410394"/>
    </source>
</evidence>
<dbReference type="Gene3D" id="1.10.60.30">
    <property type="entry name" value="PSPTO4464-like domains"/>
    <property type="match status" value="2"/>
</dbReference>
<keyword evidence="8" id="KW-1185">Reference proteome</keyword>
<dbReference type="PIRSF" id="PIRSF016183">
    <property type="entry name" value="UCP016183"/>
    <property type="match status" value="1"/>
</dbReference>
<keyword evidence="1 5" id="KW-0963">Cytoplasm</keyword>
<evidence type="ECO:0000256" key="3">
    <source>
        <dbReference type="ARBA" id="ARBA00022730"/>
    </source>
</evidence>
<keyword evidence="3 5" id="KW-0699">rRNA-binding</keyword>
<dbReference type="Proteomes" id="UP001410394">
    <property type="component" value="Unassembled WGS sequence"/>
</dbReference>
<sequence>MPTTDNFEYDGPSKSQKKRDMQALQELGEALVKLPKERLARLDIPDTLREALRDAQRIEGRNEAMRRQIQYIGKLMRDVDPEPIRAALEASKGKSRAETARMHRLEALRDRFLADEQVASEIASTYPGADLQHLRQLRRNALRDKEQARPPRAYREIYQLLRELDDALHAADEISEPQDDE</sequence>
<dbReference type="CDD" id="cd16331">
    <property type="entry name" value="YjgA-like"/>
    <property type="match status" value="1"/>
</dbReference>
<feature type="region of interest" description="Disordered" evidence="6">
    <location>
        <begin position="1"/>
        <end position="20"/>
    </location>
</feature>
<comment type="similarity">
    <text evidence="5">Belongs to the DarP family.</text>
</comment>
<reference evidence="7 8" key="1">
    <citation type="journal article" date="2018" name="Int. J. Syst. Evol. Microbiol.">
        <title>Uliginosibacterium sediminicola sp. nov., isolated from freshwater sediment.</title>
        <authorList>
            <person name="Hwang W.M."/>
            <person name="Kim S.M."/>
            <person name="Kang K."/>
            <person name="Ahn T.Y."/>
        </authorList>
    </citation>
    <scope>NUCLEOTIDE SEQUENCE [LARGE SCALE GENOMIC DNA]</scope>
    <source>
        <strain evidence="7 8">M1-21</strain>
    </source>
</reference>
<name>A0ABU9Z378_9RHOO</name>
<dbReference type="HAMAP" id="MF_00765">
    <property type="entry name" value="DarP"/>
    <property type="match status" value="1"/>
</dbReference>
<gene>
    <name evidence="7" type="primary">yjgA</name>
    <name evidence="5" type="synonym">darP</name>
    <name evidence="7" type="ORF">ABDB84_17115</name>
</gene>
<evidence type="ECO:0000256" key="4">
    <source>
        <dbReference type="ARBA" id="ARBA00022884"/>
    </source>
</evidence>
<evidence type="ECO:0000256" key="6">
    <source>
        <dbReference type="SAM" id="MobiDB-lite"/>
    </source>
</evidence>
<evidence type="ECO:0000256" key="1">
    <source>
        <dbReference type="ARBA" id="ARBA00022490"/>
    </source>
</evidence>
<evidence type="ECO:0000313" key="7">
    <source>
        <dbReference type="EMBL" id="MEN3070208.1"/>
    </source>
</evidence>
<dbReference type="SUPFAM" id="SSF158710">
    <property type="entry name" value="PSPTO4464-like"/>
    <property type="match status" value="1"/>
</dbReference>
<evidence type="ECO:0000256" key="5">
    <source>
        <dbReference type="HAMAP-Rule" id="MF_00765"/>
    </source>
</evidence>
<dbReference type="EMBL" id="JBDIVE010000011">
    <property type="protein sequence ID" value="MEN3070208.1"/>
    <property type="molecule type" value="Genomic_DNA"/>
</dbReference>
<dbReference type="PANTHER" id="PTHR38101">
    <property type="entry name" value="UPF0307 PROTEIN YJGA"/>
    <property type="match status" value="1"/>
</dbReference>